<accession>A0A128EHS9</accession>
<protein>
    <submittedName>
        <fullName evidence="1">Putative mannonate dehydratase</fullName>
    </submittedName>
</protein>
<evidence type="ECO:0000313" key="2">
    <source>
        <dbReference type="Proteomes" id="UP000069632"/>
    </source>
</evidence>
<gene>
    <name evidence="1" type="ORF">ERS672216_01078</name>
</gene>
<dbReference type="Proteomes" id="UP000069632">
    <property type="component" value="Unassembled WGS sequence"/>
</dbReference>
<dbReference type="EMBL" id="FIZP01000004">
    <property type="protein sequence ID" value="CZE47813.1"/>
    <property type="molecule type" value="Genomic_DNA"/>
</dbReference>
<organism evidence="1 2">
    <name type="scientific">Campylobacter geochelonis</name>
    <dbReference type="NCBI Taxonomy" id="1780362"/>
    <lineage>
        <taxon>Bacteria</taxon>
        <taxon>Pseudomonadati</taxon>
        <taxon>Campylobacterota</taxon>
        <taxon>Epsilonproteobacteria</taxon>
        <taxon>Campylobacterales</taxon>
        <taxon>Campylobacteraceae</taxon>
        <taxon>Campylobacter</taxon>
    </lineage>
</organism>
<dbReference type="AlphaFoldDB" id="A0A128EHS9"/>
<name>A0A128EHS9_9BACT</name>
<keyword evidence="2" id="KW-1185">Reference proteome</keyword>
<proteinExistence type="predicted"/>
<sequence length="40" mass="4741">MQTVDFHSHFLIKVAKFNQIFDKIALNLFARQFSIDKKSL</sequence>
<evidence type="ECO:0000313" key="1">
    <source>
        <dbReference type="EMBL" id="CZE47813.1"/>
    </source>
</evidence>
<reference evidence="1 2" key="1">
    <citation type="submission" date="2016-02" db="EMBL/GenBank/DDBJ databases">
        <authorList>
            <consortium name="Pathogen Informatics"/>
        </authorList>
    </citation>
    <scope>NUCLEOTIDE SEQUENCE [LARGE SCALE GENOMIC DNA]</scope>
    <source>
        <strain evidence="1 2">RC20</strain>
    </source>
</reference>